<evidence type="ECO:0000256" key="3">
    <source>
        <dbReference type="ARBA" id="ARBA00023143"/>
    </source>
</evidence>
<dbReference type="NCBIfam" id="TIGR02490">
    <property type="entry name" value="flgF"/>
    <property type="match status" value="1"/>
</dbReference>
<dbReference type="InterPro" id="IPR019776">
    <property type="entry name" value="Flagellar_basal_body_rod_CS"/>
</dbReference>
<protein>
    <recommendedName>
        <fullName evidence="5">Flagellar basal-body rod protein FlgF</fullName>
    </recommendedName>
    <alternativeName>
        <fullName evidence="5">Distal rod protein</fullName>
    </alternativeName>
    <alternativeName>
        <fullName evidence="5">Flagellar basal-body rod protein FlgG</fullName>
    </alternativeName>
</protein>
<name>A0A7W7Y1P7_9GAMM</name>
<dbReference type="Pfam" id="PF00460">
    <property type="entry name" value="Flg_bb_rod"/>
    <property type="match status" value="1"/>
</dbReference>
<evidence type="ECO:0000256" key="2">
    <source>
        <dbReference type="ARBA" id="ARBA00009677"/>
    </source>
</evidence>
<evidence type="ECO:0000259" key="6">
    <source>
        <dbReference type="Pfam" id="PF00460"/>
    </source>
</evidence>
<dbReference type="Pfam" id="PF22692">
    <property type="entry name" value="LlgE_F_G_D1"/>
    <property type="match status" value="1"/>
</dbReference>
<evidence type="ECO:0000256" key="1">
    <source>
        <dbReference type="ARBA" id="ARBA00004117"/>
    </source>
</evidence>
<keyword evidence="9" id="KW-0969">Cilium</keyword>
<accession>A0A7W7Y1P7</accession>
<dbReference type="PANTHER" id="PTHR30435:SF19">
    <property type="entry name" value="FLAGELLAR BASAL-BODY ROD PROTEIN FLGG"/>
    <property type="match status" value="1"/>
</dbReference>
<comment type="subunit">
    <text evidence="4 5">The basal body constitutes a major portion of the flagellar organelle and consists of four rings (L,P,S, and M) mounted on a central rod. The rod consists of about 26 subunits of FlgG in the distal portion, and FlgB, FlgC and FlgF are thought to build up the proximal portion of the rod with about 6 subunits each.</text>
</comment>
<dbReference type="GO" id="GO:0009426">
    <property type="term" value="C:bacterial-type flagellum basal body, distal rod"/>
    <property type="evidence" value="ECO:0007669"/>
    <property type="project" value="UniProtKB-UniRule"/>
</dbReference>
<reference evidence="9 10" key="1">
    <citation type="submission" date="2020-08" db="EMBL/GenBank/DDBJ databases">
        <title>Genomic Encyclopedia of Type Strains, Phase IV (KMG-IV): sequencing the most valuable type-strain genomes for metagenomic binning, comparative biology and taxonomic classification.</title>
        <authorList>
            <person name="Goeker M."/>
        </authorList>
    </citation>
    <scope>NUCLEOTIDE SEQUENCE [LARGE SCALE GENOMIC DNA]</scope>
    <source>
        <strain evidence="9 10">DSM 25897</strain>
    </source>
</reference>
<evidence type="ECO:0000256" key="5">
    <source>
        <dbReference type="RuleBase" id="RU362116"/>
    </source>
</evidence>
<dbReference type="NCBIfam" id="TIGR03506">
    <property type="entry name" value="FlgEFG_subfam"/>
    <property type="match status" value="2"/>
</dbReference>
<dbReference type="InterPro" id="IPR012834">
    <property type="entry name" value="FlgG_G_neg"/>
</dbReference>
<dbReference type="PROSITE" id="PS00588">
    <property type="entry name" value="FLAGELLA_BB_ROD"/>
    <property type="match status" value="1"/>
</dbReference>
<dbReference type="PANTHER" id="PTHR30435">
    <property type="entry name" value="FLAGELLAR PROTEIN"/>
    <property type="match status" value="1"/>
</dbReference>
<dbReference type="NCBIfam" id="TIGR02488">
    <property type="entry name" value="flgG_G_neg"/>
    <property type="match status" value="1"/>
</dbReference>
<evidence type="ECO:0000313" key="10">
    <source>
        <dbReference type="Proteomes" id="UP000519004"/>
    </source>
</evidence>
<dbReference type="RefSeq" id="WP_183949143.1">
    <property type="nucleotide sequence ID" value="NZ_JACHHX010000020.1"/>
</dbReference>
<dbReference type="AlphaFoldDB" id="A0A7W7Y1P7"/>
<evidence type="ECO:0000256" key="4">
    <source>
        <dbReference type="ARBA" id="ARBA00025933"/>
    </source>
</evidence>
<proteinExistence type="inferred from homology"/>
<gene>
    <name evidence="9" type="ORF">HNQ58_002393</name>
</gene>
<dbReference type="Proteomes" id="UP000519004">
    <property type="component" value="Unassembled WGS sequence"/>
</dbReference>
<dbReference type="InterPro" id="IPR020013">
    <property type="entry name" value="Flagellar_FlgE/F/G"/>
</dbReference>
<feature type="domain" description="Flagellar hook protein FlgE/F/G-like D1" evidence="8">
    <location>
        <begin position="96"/>
        <end position="159"/>
    </location>
</feature>
<comment type="subcellular location">
    <subcellularLocation>
        <location evidence="1 5">Bacterial flagellum basal body</location>
    </subcellularLocation>
</comment>
<comment type="caution">
    <text evidence="9">The sequence shown here is derived from an EMBL/GenBank/DDBJ whole genome shotgun (WGS) entry which is preliminary data.</text>
</comment>
<feature type="domain" description="Flagellar basal body rod protein N-terminal" evidence="6">
    <location>
        <begin position="7"/>
        <end position="35"/>
    </location>
</feature>
<dbReference type="SUPFAM" id="SSF117143">
    <property type="entry name" value="Flagellar hook protein flgE"/>
    <property type="match status" value="1"/>
</dbReference>
<dbReference type="GO" id="GO:0071978">
    <property type="term" value="P:bacterial-type flagellum-dependent swarming motility"/>
    <property type="evidence" value="ECO:0007669"/>
    <property type="project" value="TreeGrafter"/>
</dbReference>
<dbReference type="InterPro" id="IPR012836">
    <property type="entry name" value="FlgF"/>
</dbReference>
<dbReference type="InterPro" id="IPR001444">
    <property type="entry name" value="Flag_bb_rod_N"/>
</dbReference>
<comment type="similarity">
    <text evidence="2 5">Belongs to the flagella basal body rod proteins family.</text>
</comment>
<dbReference type="InterPro" id="IPR037925">
    <property type="entry name" value="FlgE/F/G-like"/>
</dbReference>
<keyword evidence="3 5" id="KW-0975">Bacterial flagellum</keyword>
<evidence type="ECO:0000259" key="8">
    <source>
        <dbReference type="Pfam" id="PF22692"/>
    </source>
</evidence>
<dbReference type="Pfam" id="PF06429">
    <property type="entry name" value="Flg_bbr_C"/>
    <property type="match status" value="1"/>
</dbReference>
<evidence type="ECO:0000259" key="7">
    <source>
        <dbReference type="Pfam" id="PF06429"/>
    </source>
</evidence>
<keyword evidence="10" id="KW-1185">Reference proteome</keyword>
<dbReference type="EMBL" id="JACHHX010000020">
    <property type="protein sequence ID" value="MBB5016478.1"/>
    <property type="molecule type" value="Genomic_DNA"/>
</dbReference>
<organism evidence="9 10">
    <name type="scientific">Rehaibacterium terrae</name>
    <dbReference type="NCBI Taxonomy" id="1341696"/>
    <lineage>
        <taxon>Bacteria</taxon>
        <taxon>Pseudomonadati</taxon>
        <taxon>Pseudomonadota</taxon>
        <taxon>Gammaproteobacteria</taxon>
        <taxon>Lysobacterales</taxon>
        <taxon>Lysobacteraceae</taxon>
        <taxon>Rehaibacterium</taxon>
    </lineage>
</organism>
<dbReference type="InterPro" id="IPR010930">
    <property type="entry name" value="Flg_bb/hook_C_dom"/>
</dbReference>
<keyword evidence="9" id="KW-0966">Cell projection</keyword>
<keyword evidence="9" id="KW-0282">Flagellum</keyword>
<dbReference type="InterPro" id="IPR053967">
    <property type="entry name" value="LlgE_F_G-like_D1"/>
</dbReference>
<sequence length="261" mass="27475">MNKALWIARTGMDAQQTRMSVISNNLANVNTTAFKRGRASFEDLLYQVERQPGGASSQQTQLPSGLATGTGVRVVSTAKFFEQGNLQQTGNALDVAINGRGFFEIVMPDGSPAYTRDGSFQINAQGELVTNNGYRVQPGIQIPEGAQSISIGTDGVVTVQMAGEAQPVQVGTLTLTDFLNPAGLQPRGENLYIETAASGPAQTGTPGLAGVGTLAQGALEGSNVNVVEELVSMIETQRAYEMSAKAISATDQMLAYLNNQV</sequence>
<evidence type="ECO:0000313" key="9">
    <source>
        <dbReference type="EMBL" id="MBB5016478.1"/>
    </source>
</evidence>
<feature type="domain" description="Flagellar basal-body/hook protein C-terminal" evidence="7">
    <location>
        <begin position="215"/>
        <end position="259"/>
    </location>
</feature>
<comment type="subunit">
    <text evidence="5">The basal body constitutes a major portion of the flagellar organelle and consists of five rings (E,L,P,S, and M) mounted on a central rod. The rod consists of about 26 subunits of FlgG in the distal portion, and FlgB, FlgC and FlgF are thought to build up the proximal portion of the rod with about 6 subunits each.</text>
</comment>